<dbReference type="OrthoDB" id="3372479at2"/>
<name>A0A239IUD7_9ACTN</name>
<protein>
    <submittedName>
        <fullName evidence="2">Uncharacterized protein</fullName>
    </submittedName>
</protein>
<dbReference type="RefSeq" id="WP_089298699.1">
    <property type="nucleotide sequence ID" value="NZ_BOMU01000113.1"/>
</dbReference>
<proteinExistence type="predicted"/>
<accession>A0A239IUD7</accession>
<organism evidence="2 3">
    <name type="scientific">Actinoplanes regularis</name>
    <dbReference type="NCBI Taxonomy" id="52697"/>
    <lineage>
        <taxon>Bacteria</taxon>
        <taxon>Bacillati</taxon>
        <taxon>Actinomycetota</taxon>
        <taxon>Actinomycetes</taxon>
        <taxon>Micromonosporales</taxon>
        <taxon>Micromonosporaceae</taxon>
        <taxon>Actinoplanes</taxon>
    </lineage>
</organism>
<evidence type="ECO:0000313" key="2">
    <source>
        <dbReference type="EMBL" id="SNS97197.1"/>
    </source>
</evidence>
<dbReference type="EMBL" id="FZNR01000031">
    <property type="protein sequence ID" value="SNS97197.1"/>
    <property type="molecule type" value="Genomic_DNA"/>
</dbReference>
<reference evidence="2 3" key="1">
    <citation type="submission" date="2017-06" db="EMBL/GenBank/DDBJ databases">
        <authorList>
            <person name="Kim H.J."/>
            <person name="Triplett B.A."/>
        </authorList>
    </citation>
    <scope>NUCLEOTIDE SEQUENCE [LARGE SCALE GENOMIC DNA]</scope>
    <source>
        <strain evidence="2 3">DSM 43151</strain>
    </source>
</reference>
<sequence length="151" mass="16291">MKVGLLICGVCGRWMEGHWVNQRAGIPLPAPPHHRERDTTVDESRRVYWSQARIVEEATGADGGALTGFADAGPLAAWLRACDTVLVCGTNRVAIEDPASDRSQPDVMPTGEALANGQLILPMTTGRAPPSGLKKPIGKRETKPPSRSRRM</sequence>
<dbReference type="Proteomes" id="UP000198415">
    <property type="component" value="Unassembled WGS sequence"/>
</dbReference>
<dbReference type="AlphaFoldDB" id="A0A239IUD7"/>
<feature type="region of interest" description="Disordered" evidence="1">
    <location>
        <begin position="117"/>
        <end position="151"/>
    </location>
</feature>
<keyword evidence="3" id="KW-1185">Reference proteome</keyword>
<evidence type="ECO:0000256" key="1">
    <source>
        <dbReference type="SAM" id="MobiDB-lite"/>
    </source>
</evidence>
<gene>
    <name evidence="2" type="ORF">SAMN06264365_13114</name>
</gene>
<evidence type="ECO:0000313" key="3">
    <source>
        <dbReference type="Proteomes" id="UP000198415"/>
    </source>
</evidence>